<reference evidence="3 4" key="1">
    <citation type="submission" date="2018-08" db="EMBL/GenBank/DDBJ databases">
        <title>Genome and evolution of the arbuscular mycorrhizal fungus Diversispora epigaea (formerly Glomus versiforme) and its bacterial endosymbionts.</title>
        <authorList>
            <person name="Sun X."/>
            <person name="Fei Z."/>
            <person name="Harrison M."/>
        </authorList>
    </citation>
    <scope>NUCLEOTIDE SEQUENCE [LARGE SCALE GENOMIC DNA]</scope>
    <source>
        <strain evidence="3 4">IT104</strain>
    </source>
</reference>
<accession>A0A397HQF7</accession>
<evidence type="ECO:0000313" key="3">
    <source>
        <dbReference type="EMBL" id="RHZ63534.1"/>
    </source>
</evidence>
<dbReference type="EMBL" id="PQFF01000301">
    <property type="protein sequence ID" value="RHZ63534.1"/>
    <property type="molecule type" value="Genomic_DNA"/>
</dbReference>
<sequence length="68" mass="7819">MQWREMVIASFGNVQPLVAFTMAIIVGLYVRHAINDSRRTSRIRQLSQEQLQQQQNNNNNNNSSSNLS</sequence>
<keyword evidence="4" id="KW-1185">Reference proteome</keyword>
<dbReference type="OrthoDB" id="5304367at2759"/>
<protein>
    <submittedName>
        <fullName evidence="3">Uncharacterized protein</fullName>
    </submittedName>
</protein>
<evidence type="ECO:0000256" key="2">
    <source>
        <dbReference type="SAM" id="Phobius"/>
    </source>
</evidence>
<dbReference type="Proteomes" id="UP000266861">
    <property type="component" value="Unassembled WGS sequence"/>
</dbReference>
<feature type="transmembrane region" description="Helical" evidence="2">
    <location>
        <begin position="6"/>
        <end position="30"/>
    </location>
</feature>
<gene>
    <name evidence="3" type="ORF">Glove_329g51</name>
</gene>
<keyword evidence="2" id="KW-0812">Transmembrane</keyword>
<evidence type="ECO:0000256" key="1">
    <source>
        <dbReference type="SAM" id="MobiDB-lite"/>
    </source>
</evidence>
<organism evidence="3 4">
    <name type="scientific">Diversispora epigaea</name>
    <dbReference type="NCBI Taxonomy" id="1348612"/>
    <lineage>
        <taxon>Eukaryota</taxon>
        <taxon>Fungi</taxon>
        <taxon>Fungi incertae sedis</taxon>
        <taxon>Mucoromycota</taxon>
        <taxon>Glomeromycotina</taxon>
        <taxon>Glomeromycetes</taxon>
        <taxon>Diversisporales</taxon>
        <taxon>Diversisporaceae</taxon>
        <taxon>Diversispora</taxon>
    </lineage>
</organism>
<dbReference type="AlphaFoldDB" id="A0A397HQF7"/>
<comment type="caution">
    <text evidence="3">The sequence shown here is derived from an EMBL/GenBank/DDBJ whole genome shotgun (WGS) entry which is preliminary data.</text>
</comment>
<keyword evidence="2" id="KW-1133">Transmembrane helix</keyword>
<evidence type="ECO:0000313" key="4">
    <source>
        <dbReference type="Proteomes" id="UP000266861"/>
    </source>
</evidence>
<feature type="region of interest" description="Disordered" evidence="1">
    <location>
        <begin position="44"/>
        <end position="68"/>
    </location>
</feature>
<proteinExistence type="predicted"/>
<feature type="compositionally biased region" description="Low complexity" evidence="1">
    <location>
        <begin position="45"/>
        <end position="68"/>
    </location>
</feature>
<keyword evidence="2" id="KW-0472">Membrane</keyword>
<name>A0A397HQF7_9GLOM</name>